<dbReference type="CDD" id="cd07377">
    <property type="entry name" value="WHTH_GntR"/>
    <property type="match status" value="1"/>
</dbReference>
<evidence type="ECO:0000256" key="5">
    <source>
        <dbReference type="SAM" id="MobiDB-lite"/>
    </source>
</evidence>
<protein>
    <submittedName>
        <fullName evidence="7">GntR family transcriptional regulator</fullName>
    </submittedName>
</protein>
<dbReference type="InterPro" id="IPR051446">
    <property type="entry name" value="HTH_trans_reg/aminotransferase"/>
</dbReference>
<dbReference type="Gene3D" id="1.10.10.10">
    <property type="entry name" value="Winged helix-like DNA-binding domain superfamily/Winged helix DNA-binding domain"/>
    <property type="match status" value="1"/>
</dbReference>
<dbReference type="Pfam" id="PF00392">
    <property type="entry name" value="GntR"/>
    <property type="match status" value="1"/>
</dbReference>
<dbReference type="GO" id="GO:0003677">
    <property type="term" value="F:DNA binding"/>
    <property type="evidence" value="ECO:0007669"/>
    <property type="project" value="UniProtKB-KW"/>
</dbReference>
<comment type="caution">
    <text evidence="7">The sequence shown here is derived from an EMBL/GenBank/DDBJ whole genome shotgun (WGS) entry which is preliminary data.</text>
</comment>
<feature type="region of interest" description="Disordered" evidence="5">
    <location>
        <begin position="123"/>
        <end position="147"/>
    </location>
</feature>
<dbReference type="InterPro" id="IPR036390">
    <property type="entry name" value="WH_DNA-bd_sf"/>
</dbReference>
<feature type="domain" description="HTH gntR-type" evidence="6">
    <location>
        <begin position="12"/>
        <end position="80"/>
    </location>
</feature>
<keyword evidence="2" id="KW-0805">Transcription regulation</keyword>
<evidence type="ECO:0000256" key="4">
    <source>
        <dbReference type="ARBA" id="ARBA00023163"/>
    </source>
</evidence>
<proteinExistence type="predicted"/>
<dbReference type="PANTHER" id="PTHR46577">
    <property type="entry name" value="HTH-TYPE TRANSCRIPTIONAL REGULATORY PROTEIN GABR"/>
    <property type="match status" value="1"/>
</dbReference>
<organism evidence="7 8">
    <name type="scientific">Microbacterium esteraromaticum</name>
    <dbReference type="NCBI Taxonomy" id="57043"/>
    <lineage>
        <taxon>Bacteria</taxon>
        <taxon>Bacillati</taxon>
        <taxon>Actinomycetota</taxon>
        <taxon>Actinomycetes</taxon>
        <taxon>Micrococcales</taxon>
        <taxon>Microbacteriaceae</taxon>
        <taxon>Microbacterium</taxon>
    </lineage>
</organism>
<dbReference type="PANTHER" id="PTHR46577:SF1">
    <property type="entry name" value="HTH-TYPE TRANSCRIPTIONAL REGULATORY PROTEIN GABR"/>
    <property type="match status" value="1"/>
</dbReference>
<dbReference type="EMBL" id="JAEMWU010000001">
    <property type="protein sequence ID" value="MBN8204901.1"/>
    <property type="molecule type" value="Genomic_DNA"/>
</dbReference>
<keyword evidence="4" id="KW-0804">Transcription</keyword>
<feature type="compositionally biased region" description="Basic and acidic residues" evidence="5">
    <location>
        <begin position="126"/>
        <end position="138"/>
    </location>
</feature>
<evidence type="ECO:0000259" key="6">
    <source>
        <dbReference type="PROSITE" id="PS50949"/>
    </source>
</evidence>
<evidence type="ECO:0000256" key="3">
    <source>
        <dbReference type="ARBA" id="ARBA00023125"/>
    </source>
</evidence>
<sequence length="147" mass="15497">MASHLQASADEGSPTLDIYRRFRGMIASGQLGADERLPTVRQTARDFGVAQGTAAKAYRMLEQEGLVVTRTAAGTRVAATAATLPHRVVGPIRELVDAAESAGVQLSDVIDVLRVTWQSRVGAADDSGREEEGGRVAEKGASGQRHG</sequence>
<evidence type="ECO:0000313" key="8">
    <source>
        <dbReference type="Proteomes" id="UP000664385"/>
    </source>
</evidence>
<name>A0A939DU03_9MICO</name>
<reference evidence="7" key="1">
    <citation type="submission" date="2020-12" db="EMBL/GenBank/DDBJ databases">
        <title>PHA producing bacteria isolated from mangrove.</title>
        <authorList>
            <person name="Zheng W."/>
            <person name="Yu S."/>
            <person name="Huang Y."/>
        </authorList>
    </citation>
    <scope>NUCLEOTIDE SEQUENCE</scope>
    <source>
        <strain evidence="7">GN8-5</strain>
    </source>
</reference>
<dbReference type="InterPro" id="IPR036388">
    <property type="entry name" value="WH-like_DNA-bd_sf"/>
</dbReference>
<dbReference type="AlphaFoldDB" id="A0A939DU03"/>
<accession>A0A939DU03</accession>
<keyword evidence="1" id="KW-0663">Pyridoxal phosphate</keyword>
<dbReference type="InterPro" id="IPR000524">
    <property type="entry name" value="Tscrpt_reg_HTH_GntR"/>
</dbReference>
<dbReference type="Proteomes" id="UP000664385">
    <property type="component" value="Unassembled WGS sequence"/>
</dbReference>
<evidence type="ECO:0000313" key="7">
    <source>
        <dbReference type="EMBL" id="MBN8204901.1"/>
    </source>
</evidence>
<evidence type="ECO:0000256" key="2">
    <source>
        <dbReference type="ARBA" id="ARBA00023015"/>
    </source>
</evidence>
<dbReference type="SUPFAM" id="SSF46785">
    <property type="entry name" value="Winged helix' DNA-binding domain"/>
    <property type="match status" value="1"/>
</dbReference>
<evidence type="ECO:0000256" key="1">
    <source>
        <dbReference type="ARBA" id="ARBA00022898"/>
    </source>
</evidence>
<keyword evidence="3" id="KW-0238">DNA-binding</keyword>
<dbReference type="GO" id="GO:0003700">
    <property type="term" value="F:DNA-binding transcription factor activity"/>
    <property type="evidence" value="ECO:0007669"/>
    <property type="project" value="InterPro"/>
</dbReference>
<dbReference type="SMART" id="SM00345">
    <property type="entry name" value="HTH_GNTR"/>
    <property type="match status" value="1"/>
</dbReference>
<dbReference type="PROSITE" id="PS50949">
    <property type="entry name" value="HTH_GNTR"/>
    <property type="match status" value="1"/>
</dbReference>
<gene>
    <name evidence="7" type="ORF">JF543_02885</name>
</gene>